<feature type="compositionally biased region" description="Polar residues" evidence="1">
    <location>
        <begin position="323"/>
        <end position="332"/>
    </location>
</feature>
<feature type="compositionally biased region" description="Basic and acidic residues" evidence="1">
    <location>
        <begin position="171"/>
        <end position="186"/>
    </location>
</feature>
<proteinExistence type="predicted"/>
<protein>
    <submittedName>
        <fullName evidence="2">Uncharacterized protein</fullName>
    </submittedName>
</protein>
<feature type="region of interest" description="Disordered" evidence="1">
    <location>
        <begin position="323"/>
        <end position="417"/>
    </location>
</feature>
<dbReference type="EMBL" id="SPOI01000147">
    <property type="protein sequence ID" value="TIB35451.1"/>
    <property type="molecule type" value="Genomic_DNA"/>
</dbReference>
<sequence length="448" mass="47765">MTLASILENSSHVAVLASAEDFDSAESTNTSTHSLTLNGKPVVLTRSPFPHADSVLEQHSTASDQGRALVAAAFTDGAEGAGGGVERNTNSANSAIDEQLHRLSISDGDQGAFSETQKPQTPPANPPAHATVPSTRRPSIQPQLSRAAMLRMGITPPPKREQGRANTSESARVESREGKLDRDRATPKPKSLGTPKIQVRQSRSSQLRRGSEGVEGGEETLTAARRRTSSTPVDYSSTPGHRRASMAVDVASTRQPVFTPRQTRASRLRLGGGEVDETSRSPSALSQSNGANGANGANRDIFANTPGHRRARMIVDVASTRQPAFTPRQTRASRLRMGSEADEAGEASVNGGRPSSTLSRRSSTDTFTFASTPGHKRALSIPVKSTNTPSIAARENKSSALRANRMSTDVHDSTKKPFNLSTSIAKDKFVEFDKKKVKPVKRDSGGVF</sequence>
<feature type="compositionally biased region" description="Low complexity" evidence="1">
    <location>
        <begin position="198"/>
        <end position="208"/>
    </location>
</feature>
<feature type="compositionally biased region" description="Polar residues" evidence="1">
    <location>
        <begin position="398"/>
        <end position="407"/>
    </location>
</feature>
<feature type="compositionally biased region" description="Polar residues" evidence="1">
    <location>
        <begin position="252"/>
        <end position="265"/>
    </location>
</feature>
<comment type="caution">
    <text evidence="2">The sequence shown here is derived from an EMBL/GenBank/DDBJ whole genome shotgun (WGS) entry which is preliminary data.</text>
</comment>
<feature type="region of interest" description="Disordered" evidence="1">
    <location>
        <begin position="109"/>
        <end position="141"/>
    </location>
</feature>
<dbReference type="Proteomes" id="UP000310689">
    <property type="component" value="Unassembled WGS sequence"/>
</dbReference>
<evidence type="ECO:0000313" key="2">
    <source>
        <dbReference type="EMBL" id="TIB35451.1"/>
    </source>
</evidence>
<evidence type="ECO:0000256" key="1">
    <source>
        <dbReference type="SAM" id="MobiDB-lite"/>
    </source>
</evidence>
<gene>
    <name evidence="2" type="ORF">E3P86_02673</name>
</gene>
<feature type="compositionally biased region" description="Low complexity" evidence="1">
    <location>
        <begin position="289"/>
        <end position="298"/>
    </location>
</feature>
<feature type="compositionally biased region" description="Low complexity" evidence="1">
    <location>
        <begin position="355"/>
        <end position="372"/>
    </location>
</feature>
<name>A0A4T0J672_WALIC</name>
<feature type="compositionally biased region" description="Polar residues" evidence="1">
    <location>
        <begin position="132"/>
        <end position="141"/>
    </location>
</feature>
<feature type="region of interest" description="Disordered" evidence="1">
    <location>
        <begin position="154"/>
        <end position="299"/>
    </location>
</feature>
<organism evidence="2 3">
    <name type="scientific">Wallemia ichthyophaga</name>
    <dbReference type="NCBI Taxonomy" id="245174"/>
    <lineage>
        <taxon>Eukaryota</taxon>
        <taxon>Fungi</taxon>
        <taxon>Dikarya</taxon>
        <taxon>Basidiomycota</taxon>
        <taxon>Wallemiomycotina</taxon>
        <taxon>Wallemiomycetes</taxon>
        <taxon>Wallemiales</taxon>
        <taxon>Wallemiaceae</taxon>
        <taxon>Wallemia</taxon>
    </lineage>
</organism>
<evidence type="ECO:0000313" key="3">
    <source>
        <dbReference type="Proteomes" id="UP000310689"/>
    </source>
</evidence>
<dbReference type="AlphaFoldDB" id="A0A4T0J672"/>
<reference evidence="2 3" key="1">
    <citation type="submission" date="2019-03" db="EMBL/GenBank/DDBJ databases">
        <title>Sequencing 23 genomes of Wallemia ichthyophaga.</title>
        <authorList>
            <person name="Gostincar C."/>
        </authorList>
    </citation>
    <scope>NUCLEOTIDE SEQUENCE [LARGE SCALE GENOMIC DNA]</scope>
    <source>
        <strain evidence="2 3">EXF-6200</strain>
    </source>
</reference>
<accession>A0A4T0J672</accession>